<dbReference type="AlphaFoldDB" id="A0A242JWC4"/>
<evidence type="ECO:0000313" key="2">
    <source>
        <dbReference type="Proteomes" id="UP000194933"/>
    </source>
</evidence>
<gene>
    <name evidence="1" type="ORF">A5844_002404</name>
</gene>
<keyword evidence="2" id="KW-1185">Reference proteome</keyword>
<dbReference type="Proteomes" id="UP000194933">
    <property type="component" value="Unassembled WGS sequence"/>
</dbReference>
<dbReference type="STRING" id="1987383.A5844_002404"/>
<reference evidence="1 2" key="1">
    <citation type="submission" date="2017-05" db="EMBL/GenBank/DDBJ databases">
        <title>The Genome Sequence of Enterococcus sp. 10A9_DIV0425.</title>
        <authorList>
            <consortium name="The Broad Institute Genomics Platform"/>
            <consortium name="The Broad Institute Genomic Center for Infectious Diseases"/>
            <person name="Earl A."/>
            <person name="Manson A."/>
            <person name="Schwartman J."/>
            <person name="Gilmore M."/>
            <person name="Abouelleil A."/>
            <person name="Cao P."/>
            <person name="Chapman S."/>
            <person name="Cusick C."/>
            <person name="Shea T."/>
            <person name="Young S."/>
            <person name="Neafsey D."/>
            <person name="Nusbaum C."/>
            <person name="Birren B."/>
        </authorList>
    </citation>
    <scope>NUCLEOTIDE SEQUENCE [LARGE SCALE GENOMIC DNA]</scope>
    <source>
        <strain evidence="1 2">10A9_DIV0425</strain>
    </source>
</reference>
<dbReference type="EMBL" id="NGMO01000004">
    <property type="protein sequence ID" value="OTP09624.1"/>
    <property type="molecule type" value="Genomic_DNA"/>
</dbReference>
<evidence type="ECO:0000313" key="1">
    <source>
        <dbReference type="EMBL" id="OTP09624.1"/>
    </source>
</evidence>
<protein>
    <submittedName>
        <fullName evidence="1">Uncharacterized protein</fullName>
    </submittedName>
</protein>
<comment type="caution">
    <text evidence="1">The sequence shown here is derived from an EMBL/GenBank/DDBJ whole genome shotgun (WGS) entry which is preliminary data.</text>
</comment>
<feature type="non-terminal residue" evidence="1">
    <location>
        <position position="1"/>
    </location>
</feature>
<name>A0A242JWC4_9ENTE</name>
<proteinExistence type="predicted"/>
<accession>A0A242JWC4</accession>
<organism evidence="1 2">
    <name type="scientific">Candidatus Enterococcus wittei</name>
    <dbReference type="NCBI Taxonomy" id="1987383"/>
    <lineage>
        <taxon>Bacteria</taxon>
        <taxon>Bacillati</taxon>
        <taxon>Bacillota</taxon>
        <taxon>Bacilli</taxon>
        <taxon>Lactobacillales</taxon>
        <taxon>Enterococcaceae</taxon>
        <taxon>Enterococcus</taxon>
    </lineage>
</organism>
<sequence length="35" mass="4001">FIFGILGLLIFIMKLENLGERIYGVFMIPKASDLQ</sequence>